<reference evidence="2" key="2">
    <citation type="submission" date="2023-05" db="EMBL/GenBank/DDBJ databases">
        <authorList>
            <consortium name="Lawrence Berkeley National Laboratory"/>
            <person name="Steindorff A."/>
            <person name="Hensen N."/>
            <person name="Bonometti L."/>
            <person name="Westerberg I."/>
            <person name="Brannstrom I.O."/>
            <person name="Guillou S."/>
            <person name="Cros-Aarteil S."/>
            <person name="Calhoun S."/>
            <person name="Haridas S."/>
            <person name="Kuo A."/>
            <person name="Mondo S."/>
            <person name="Pangilinan J."/>
            <person name="Riley R."/>
            <person name="Labutti K."/>
            <person name="Andreopoulos B."/>
            <person name="Lipzen A."/>
            <person name="Chen C."/>
            <person name="Yanf M."/>
            <person name="Daum C."/>
            <person name="Ng V."/>
            <person name="Clum A."/>
            <person name="Ohm R."/>
            <person name="Martin F."/>
            <person name="Silar P."/>
            <person name="Natvig D."/>
            <person name="Lalanne C."/>
            <person name="Gautier V."/>
            <person name="Ament-Velasquez S.L."/>
            <person name="Kruys A."/>
            <person name="Hutchinson M.I."/>
            <person name="Powell A.J."/>
            <person name="Barry K."/>
            <person name="Miller A.N."/>
            <person name="Grigoriev I.V."/>
            <person name="Debuchy R."/>
            <person name="Gladieux P."/>
            <person name="Thoren M.H."/>
            <person name="Johannesson H."/>
        </authorList>
    </citation>
    <scope>NUCLEOTIDE SEQUENCE</scope>
    <source>
        <strain evidence="2">PSN293</strain>
    </source>
</reference>
<feature type="region of interest" description="Disordered" evidence="1">
    <location>
        <begin position="475"/>
        <end position="567"/>
    </location>
</feature>
<organism evidence="2 3">
    <name type="scientific">Rhypophila decipiens</name>
    <dbReference type="NCBI Taxonomy" id="261697"/>
    <lineage>
        <taxon>Eukaryota</taxon>
        <taxon>Fungi</taxon>
        <taxon>Dikarya</taxon>
        <taxon>Ascomycota</taxon>
        <taxon>Pezizomycotina</taxon>
        <taxon>Sordariomycetes</taxon>
        <taxon>Sordariomycetidae</taxon>
        <taxon>Sordariales</taxon>
        <taxon>Naviculisporaceae</taxon>
        <taxon>Rhypophila</taxon>
    </lineage>
</organism>
<feature type="region of interest" description="Disordered" evidence="1">
    <location>
        <begin position="288"/>
        <end position="327"/>
    </location>
</feature>
<feature type="region of interest" description="Disordered" evidence="1">
    <location>
        <begin position="199"/>
        <end position="222"/>
    </location>
</feature>
<name>A0AAN6YHY0_9PEZI</name>
<evidence type="ECO:0000256" key="1">
    <source>
        <dbReference type="SAM" id="MobiDB-lite"/>
    </source>
</evidence>
<feature type="compositionally biased region" description="Acidic residues" evidence="1">
    <location>
        <begin position="123"/>
        <end position="132"/>
    </location>
</feature>
<feature type="compositionally biased region" description="Polar residues" evidence="1">
    <location>
        <begin position="153"/>
        <end position="168"/>
    </location>
</feature>
<feature type="compositionally biased region" description="Polar residues" evidence="1">
    <location>
        <begin position="618"/>
        <end position="631"/>
    </location>
</feature>
<feature type="region of interest" description="Disordered" evidence="1">
    <location>
        <begin position="350"/>
        <end position="387"/>
    </location>
</feature>
<feature type="region of interest" description="Disordered" evidence="1">
    <location>
        <begin position="120"/>
        <end position="175"/>
    </location>
</feature>
<sequence length="778" mass="84751">MLEPAPSVTQTPTPLSPPRTYRPRPNRGPLQRRSVKGLPPPRSVSSMRTLMPLTLSSSNKYTMQAISQSEFGHGQQIDVVVEPYPSSNVAEALVKDLDTSRAPFISRSMTAGCPVEDLATSDIDADDSDSCEGGDFSDSVSDSSAAIEPPSIRTRQQSVVTAATSVSRPGSAFASPRILSPALTSSSASFSNKARQGTWFDADDDSSPSSEEQTGHPLGQSYSLYHRSTVSLSGADFERMAAPRPSVSTGFHLPLHNPADLQRPQTSMGLPVMEKPRLVDIQPSIAVPRRRSSLKRSHARLPSPSPLRYQPEQPDRRIDGPYAGGEMHQDDTARMAMLTTSCGRMIIDASRPSSIGSAGEPPKRRIHSGPQSRLSMTDTIDFGEGEPPADYVYPERPTRFMDQAQEKFDSWFEEGMGHLPASASGIIPQSPSTPGIPLPPEVLDTLRISLSCFPETMLLSSSLSIETIRTYSRKLRHRVGGRPNQDTHHKHTRHSNDDDESVFSFSSQGTKRPKRWQLSRLVSSHKREKHSLQNSHTYADNQLPRSSLTSASDSSSPTSPRHQQPMIPDWAPIKRVFPTGSDYLCDALYAHILVYNYLNTLCPMPTNSPVSPIHTRPHQSQPSQGTTIGRNQNRKVPKKAASILGMQDSPVGASSGSRQPSFDGRSRQTTGRRFKLHKEQDRSPDKLSLLSGNGGISPSSSVGHGSGGIETAVIRDLQAGLTRCIGLLVKTLEKGFATGADETSFLMEEQQQNESSGQVDSSMMRALCEVVRASESGN</sequence>
<feature type="region of interest" description="Disordered" evidence="1">
    <location>
        <begin position="609"/>
        <end position="706"/>
    </location>
</feature>
<comment type="caution">
    <text evidence="2">The sequence shown here is derived from an EMBL/GenBank/DDBJ whole genome shotgun (WGS) entry which is preliminary data.</text>
</comment>
<gene>
    <name evidence="2" type="ORF">QBC37DRAFT_304645</name>
</gene>
<feature type="region of interest" description="Disordered" evidence="1">
    <location>
        <begin position="1"/>
        <end position="46"/>
    </location>
</feature>
<evidence type="ECO:0000313" key="2">
    <source>
        <dbReference type="EMBL" id="KAK4219011.1"/>
    </source>
</evidence>
<reference evidence="2" key="1">
    <citation type="journal article" date="2023" name="Mol. Phylogenet. Evol.">
        <title>Genome-scale phylogeny and comparative genomics of the fungal order Sordariales.</title>
        <authorList>
            <person name="Hensen N."/>
            <person name="Bonometti L."/>
            <person name="Westerberg I."/>
            <person name="Brannstrom I.O."/>
            <person name="Guillou S."/>
            <person name="Cros-Aarteil S."/>
            <person name="Calhoun S."/>
            <person name="Haridas S."/>
            <person name="Kuo A."/>
            <person name="Mondo S."/>
            <person name="Pangilinan J."/>
            <person name="Riley R."/>
            <person name="LaButti K."/>
            <person name="Andreopoulos B."/>
            <person name="Lipzen A."/>
            <person name="Chen C."/>
            <person name="Yan M."/>
            <person name="Daum C."/>
            <person name="Ng V."/>
            <person name="Clum A."/>
            <person name="Steindorff A."/>
            <person name="Ohm R.A."/>
            <person name="Martin F."/>
            <person name="Silar P."/>
            <person name="Natvig D.O."/>
            <person name="Lalanne C."/>
            <person name="Gautier V."/>
            <person name="Ament-Velasquez S.L."/>
            <person name="Kruys A."/>
            <person name="Hutchinson M.I."/>
            <person name="Powell A.J."/>
            <person name="Barry K."/>
            <person name="Miller A.N."/>
            <person name="Grigoriev I.V."/>
            <person name="Debuchy R."/>
            <person name="Gladieux P."/>
            <person name="Hiltunen Thoren M."/>
            <person name="Johannesson H."/>
        </authorList>
    </citation>
    <scope>NUCLEOTIDE SEQUENCE</scope>
    <source>
        <strain evidence="2">PSN293</strain>
    </source>
</reference>
<dbReference type="AlphaFoldDB" id="A0AAN6YHY0"/>
<proteinExistence type="predicted"/>
<dbReference type="Proteomes" id="UP001301769">
    <property type="component" value="Unassembled WGS sequence"/>
</dbReference>
<feature type="compositionally biased region" description="Polar residues" evidence="1">
    <location>
        <begin position="369"/>
        <end position="378"/>
    </location>
</feature>
<feature type="compositionally biased region" description="Basic residues" evidence="1">
    <location>
        <begin position="288"/>
        <end position="299"/>
    </location>
</feature>
<feature type="compositionally biased region" description="Low complexity" evidence="1">
    <location>
        <begin position="543"/>
        <end position="561"/>
    </location>
</feature>
<dbReference type="EMBL" id="MU858050">
    <property type="protein sequence ID" value="KAK4219011.1"/>
    <property type="molecule type" value="Genomic_DNA"/>
</dbReference>
<protein>
    <submittedName>
        <fullName evidence="2">Uncharacterized protein</fullName>
    </submittedName>
</protein>
<feature type="compositionally biased region" description="Basic residues" evidence="1">
    <location>
        <begin position="511"/>
        <end position="529"/>
    </location>
</feature>
<accession>A0AAN6YHY0</accession>
<evidence type="ECO:0000313" key="3">
    <source>
        <dbReference type="Proteomes" id="UP001301769"/>
    </source>
</evidence>
<keyword evidence="3" id="KW-1185">Reference proteome</keyword>